<dbReference type="AlphaFoldDB" id="A0A151KSF0"/>
<evidence type="ECO:0000256" key="3">
    <source>
        <dbReference type="ARBA" id="ARBA00022692"/>
    </source>
</evidence>
<keyword evidence="2" id="KW-1003">Cell membrane</keyword>
<dbReference type="InterPro" id="IPR050833">
    <property type="entry name" value="Poly_Biosynth_Transport"/>
</dbReference>
<accession>A0A151KSF0</accession>
<feature type="transmembrane region" description="Helical" evidence="6">
    <location>
        <begin position="333"/>
        <end position="353"/>
    </location>
</feature>
<organism evidence="7 8">
    <name type="scientific">Vibrio cidicii</name>
    <dbReference type="NCBI Taxonomy" id="1763883"/>
    <lineage>
        <taxon>Bacteria</taxon>
        <taxon>Pseudomonadati</taxon>
        <taxon>Pseudomonadota</taxon>
        <taxon>Gammaproteobacteria</taxon>
        <taxon>Vibrionales</taxon>
        <taxon>Vibrionaceae</taxon>
        <taxon>Vibrio</taxon>
    </lineage>
</organism>
<feature type="transmembrane region" description="Helical" evidence="6">
    <location>
        <begin position="307"/>
        <end position="327"/>
    </location>
</feature>
<reference evidence="8" key="1">
    <citation type="submission" date="2015-12" db="EMBL/GenBank/DDBJ databases">
        <authorList>
            <person name="Shamseldin A."/>
            <person name="Moawad H."/>
            <person name="Abd El-Rahim W.M."/>
            <person name="Sadowsky M.J."/>
        </authorList>
    </citation>
    <scope>NUCLEOTIDE SEQUENCE [LARGE SCALE GENOMIC DNA]</scope>
    <source>
        <strain evidence="8">2538-88</strain>
    </source>
</reference>
<comment type="subcellular location">
    <subcellularLocation>
        <location evidence="1">Cell membrane</location>
        <topology evidence="1">Multi-pass membrane protein</topology>
    </subcellularLocation>
</comment>
<dbReference type="InterPro" id="IPR002797">
    <property type="entry name" value="Polysacc_synth"/>
</dbReference>
<evidence type="ECO:0000256" key="1">
    <source>
        <dbReference type="ARBA" id="ARBA00004651"/>
    </source>
</evidence>
<evidence type="ECO:0000256" key="4">
    <source>
        <dbReference type="ARBA" id="ARBA00022989"/>
    </source>
</evidence>
<evidence type="ECO:0000256" key="5">
    <source>
        <dbReference type="ARBA" id="ARBA00023136"/>
    </source>
</evidence>
<dbReference type="PANTHER" id="PTHR30250">
    <property type="entry name" value="PST FAMILY PREDICTED COLANIC ACID TRANSPORTER"/>
    <property type="match status" value="1"/>
</dbReference>
<feature type="transmembrane region" description="Helical" evidence="6">
    <location>
        <begin position="20"/>
        <end position="40"/>
    </location>
</feature>
<feature type="transmembrane region" description="Helical" evidence="6">
    <location>
        <begin position="91"/>
        <end position="111"/>
    </location>
</feature>
<feature type="transmembrane region" description="Helical" evidence="6">
    <location>
        <begin position="365"/>
        <end position="382"/>
    </location>
</feature>
<protein>
    <recommendedName>
        <fullName evidence="9">Polysaccharide biosynthesis protein C-terminal domain-containing protein</fullName>
    </recommendedName>
</protein>
<gene>
    <name evidence="7" type="ORF">ATY37_08280</name>
</gene>
<dbReference type="PANTHER" id="PTHR30250:SF11">
    <property type="entry name" value="O-ANTIGEN TRANSPORTER-RELATED"/>
    <property type="match status" value="1"/>
</dbReference>
<keyword evidence="3 6" id="KW-0812">Transmembrane</keyword>
<evidence type="ECO:0000256" key="2">
    <source>
        <dbReference type="ARBA" id="ARBA00022475"/>
    </source>
</evidence>
<dbReference type="GO" id="GO:0005886">
    <property type="term" value="C:plasma membrane"/>
    <property type="evidence" value="ECO:0007669"/>
    <property type="project" value="UniProtKB-SubCell"/>
</dbReference>
<comment type="caution">
    <text evidence="7">The sequence shown here is derived from an EMBL/GenBank/DDBJ whole genome shotgun (WGS) entry which is preliminary data.</text>
</comment>
<feature type="transmembrane region" description="Helical" evidence="6">
    <location>
        <begin position="157"/>
        <end position="175"/>
    </location>
</feature>
<proteinExistence type="predicted"/>
<keyword evidence="5 6" id="KW-0472">Membrane</keyword>
<feature type="transmembrane region" description="Helical" evidence="6">
    <location>
        <begin position="258"/>
        <end position="280"/>
    </location>
</feature>
<feature type="transmembrane region" description="Helical" evidence="6">
    <location>
        <begin position="181"/>
        <end position="201"/>
    </location>
</feature>
<dbReference type="EMBL" id="LOBR01000129">
    <property type="protein sequence ID" value="KYN80123.1"/>
    <property type="molecule type" value="Genomic_DNA"/>
</dbReference>
<feature type="transmembrane region" description="Helical" evidence="6">
    <location>
        <begin position="52"/>
        <end position="70"/>
    </location>
</feature>
<evidence type="ECO:0008006" key="9">
    <source>
        <dbReference type="Google" id="ProtNLM"/>
    </source>
</evidence>
<dbReference type="Pfam" id="PF01943">
    <property type="entry name" value="Polysacc_synt"/>
    <property type="match status" value="1"/>
</dbReference>
<keyword evidence="4 6" id="KW-1133">Transmembrane helix</keyword>
<feature type="transmembrane region" description="Helical" evidence="6">
    <location>
        <begin position="123"/>
        <end position="145"/>
    </location>
</feature>
<sequence length="434" mass="48353">MKDIYFIVPQMKNDSLLYKIISIFLKKSIVFILAFVVMLLQARALGAETRGVLAALLVLPNLFVIIAEGGMRQASTYFLGKKIIDEKNTLATSRVFFFVSSIVATIILFLAQIYTLPDIDSNYILLSIVALPFLVINSGYRGVLLGYKKTDKFGNNLLIPKLIQTLVIVTLYLLGILNLEWSIIVFILVGVVNFALGWLAVQEVAPKAPIRYFSFTTLSKMLKLGGVFGLSFFFINLNYQIGILVGKGTLESSELGNYAVTIQIAELVWQLPAAISVIFFSESMSKLQHDDKWVAIITKTTRIQTGLTIIICLIGIPLAQHLLPILIGNDYETVYQILIPLIPGIVMMSVFKVINVDFAGRGKPWMTLTFMPFIALLNYFLSTKLSLEYGVVGLSIAVSITYSLAAILAVSAYSYMYKVNFLSFFILKKSDFKK</sequence>
<name>A0A151KSF0_9VIBR</name>
<evidence type="ECO:0000313" key="8">
    <source>
        <dbReference type="Proteomes" id="UP000075346"/>
    </source>
</evidence>
<feature type="transmembrane region" description="Helical" evidence="6">
    <location>
        <begin position="222"/>
        <end position="246"/>
    </location>
</feature>
<feature type="transmembrane region" description="Helical" evidence="6">
    <location>
        <begin position="394"/>
        <end position="416"/>
    </location>
</feature>
<evidence type="ECO:0000256" key="6">
    <source>
        <dbReference type="SAM" id="Phobius"/>
    </source>
</evidence>
<dbReference type="Proteomes" id="UP000075346">
    <property type="component" value="Unassembled WGS sequence"/>
</dbReference>
<evidence type="ECO:0000313" key="7">
    <source>
        <dbReference type="EMBL" id="KYN80123.1"/>
    </source>
</evidence>